<dbReference type="RefSeq" id="WP_338097261.1">
    <property type="nucleotide sequence ID" value="NZ_CP131061.1"/>
</dbReference>
<dbReference type="GeneID" id="89228500"/>
<evidence type="ECO:0000313" key="4">
    <source>
        <dbReference type="Proteomes" id="UP001304970"/>
    </source>
</evidence>
<feature type="coiled-coil region" evidence="2">
    <location>
        <begin position="41"/>
        <end position="68"/>
    </location>
</feature>
<dbReference type="InterPro" id="IPR018445">
    <property type="entry name" value="Put_Phosphate_transp_reg"/>
</dbReference>
<dbReference type="Proteomes" id="UP001304970">
    <property type="component" value="Chromosome"/>
</dbReference>
<evidence type="ECO:0000313" key="3">
    <source>
        <dbReference type="EMBL" id="WNY27288.1"/>
    </source>
</evidence>
<dbReference type="Pfam" id="PF01865">
    <property type="entry name" value="PhoU_div"/>
    <property type="match status" value="1"/>
</dbReference>
<dbReference type="InterPro" id="IPR038078">
    <property type="entry name" value="PhoU-like_sf"/>
</dbReference>
<dbReference type="InterPro" id="IPR002727">
    <property type="entry name" value="DUF47"/>
</dbReference>
<protein>
    <recommendedName>
        <fullName evidence="5">TIGR00153 family protein</fullName>
    </recommendedName>
</protein>
<keyword evidence="2" id="KW-0175">Coiled coil</keyword>
<dbReference type="PANTHER" id="PTHR36536:SF3">
    <property type="entry name" value="UPF0111 PROTEIN HI_1603"/>
    <property type="match status" value="1"/>
</dbReference>
<evidence type="ECO:0000256" key="2">
    <source>
        <dbReference type="SAM" id="Coils"/>
    </source>
</evidence>
<evidence type="ECO:0000256" key="1">
    <source>
        <dbReference type="ARBA" id="ARBA00008591"/>
    </source>
</evidence>
<evidence type="ECO:0008006" key="5">
    <source>
        <dbReference type="Google" id="ProtNLM"/>
    </source>
</evidence>
<dbReference type="NCBIfam" id="TIGR00153">
    <property type="entry name" value="TIGR00153 family protein"/>
    <property type="match status" value="1"/>
</dbReference>
<dbReference type="Gene3D" id="1.20.58.220">
    <property type="entry name" value="Phosphate transport system protein phou homolog 2, domain 2"/>
    <property type="match status" value="1"/>
</dbReference>
<organism evidence="3 4">
    <name type="scientific">Methanolapillus ohkumae</name>
    <dbReference type="NCBI Taxonomy" id="3028298"/>
    <lineage>
        <taxon>Archaea</taxon>
        <taxon>Methanobacteriati</taxon>
        <taxon>Methanobacteriota</taxon>
        <taxon>Stenosarchaea group</taxon>
        <taxon>Methanomicrobia</taxon>
        <taxon>Methanosarcinales</taxon>
        <taxon>Methanosarcinaceae</taxon>
        <taxon>Methanolapillus</taxon>
    </lineage>
</organism>
<name>A0AA96V8L6_9EURY</name>
<proteinExistence type="inferred from homology"/>
<dbReference type="PANTHER" id="PTHR36536">
    <property type="entry name" value="UPF0111 PROTEIN HI_1603"/>
    <property type="match status" value="1"/>
</dbReference>
<accession>A0AA96V8L6</accession>
<dbReference type="AlphaFoldDB" id="A0AA96V8L6"/>
<comment type="similarity">
    <text evidence="1">Belongs to the UPF0111 family.</text>
</comment>
<sequence length="233" mass="26316">MPFMRSVLDIFVDSPMVPLEQHAAKGIESVEALSEMMNAYLDGNDQEVDRLCKKIDQLEHEADKIKQKFRTELPASVVIQLDTTALLNFLKSQDSIANNAQDAAYWMTLRHGGDLPEQVKDEFRSLMIRTVECIKAYETVINGLKTLDSTSYSKIEVCKLIDIIPPIEELEHQTDLCETRILREVFRYEKEIGGAGVYHLSHLTKSISSIADKAASAADYLRRILSKKIGTKP</sequence>
<gene>
    <name evidence="3" type="ORF">MsAm2_10800</name>
</gene>
<reference evidence="3 4" key="1">
    <citation type="submission" date="2023-07" db="EMBL/GenBank/DDBJ databases">
        <title>Closed genome sequence of Methanosarcinaceae archaeon Am2.</title>
        <authorList>
            <person name="Poehlein A."/>
            <person name="Protasov E."/>
            <person name="Platt K."/>
            <person name="Reeh H."/>
            <person name="Daniel R."/>
            <person name="Brune A."/>
        </authorList>
    </citation>
    <scope>NUCLEOTIDE SEQUENCE [LARGE SCALE GENOMIC DNA]</scope>
    <source>
        <strain evidence="3 4">Am2</strain>
    </source>
</reference>
<dbReference type="SUPFAM" id="SSF109755">
    <property type="entry name" value="PhoU-like"/>
    <property type="match status" value="1"/>
</dbReference>
<dbReference type="EMBL" id="CP131061">
    <property type="protein sequence ID" value="WNY27288.1"/>
    <property type="molecule type" value="Genomic_DNA"/>
</dbReference>
<keyword evidence="4" id="KW-1185">Reference proteome</keyword>